<dbReference type="EMBL" id="BQNB010010278">
    <property type="protein sequence ID" value="GJS75082.1"/>
    <property type="molecule type" value="Genomic_DNA"/>
</dbReference>
<reference evidence="1" key="2">
    <citation type="submission" date="2022-01" db="EMBL/GenBank/DDBJ databases">
        <authorList>
            <person name="Yamashiro T."/>
            <person name="Shiraishi A."/>
            <person name="Satake H."/>
            <person name="Nakayama K."/>
        </authorList>
    </citation>
    <scope>NUCLEOTIDE SEQUENCE</scope>
</reference>
<dbReference type="Proteomes" id="UP001151760">
    <property type="component" value="Unassembled WGS sequence"/>
</dbReference>
<proteinExistence type="predicted"/>
<keyword evidence="2" id="KW-1185">Reference proteome</keyword>
<sequence>MPSLAENVIATGTENRPPMLEKGCYDIWQSRMLLYIVEKEHGEMLLDSMFLGPFEFKEITIPANAKTGRKAKHEYQEPRGGSLSNLKIPCNIEHVHVGKAYIYLNSPINITTRMQYNWIMRKQLEPREDPDSLRGISNFTGRVRRMHIFVGNFTYVSDFVIVEDISSAIDPRLSQVILGTPFVEISNMTHDLSLEIVKFTNVAKEIAYKMSYKIEQFNLLSDLEKKHTQSVYFRNDEDKKRGVDYVMNKVIFDKEKPKSS</sequence>
<name>A0ABQ4YD49_9ASTR</name>
<protein>
    <recommendedName>
        <fullName evidence="3">MAK10-like protein</fullName>
    </recommendedName>
</protein>
<evidence type="ECO:0000313" key="1">
    <source>
        <dbReference type="EMBL" id="GJS75082.1"/>
    </source>
</evidence>
<comment type="caution">
    <text evidence="1">The sequence shown here is derived from an EMBL/GenBank/DDBJ whole genome shotgun (WGS) entry which is preliminary data.</text>
</comment>
<accession>A0ABQ4YD49</accession>
<evidence type="ECO:0008006" key="3">
    <source>
        <dbReference type="Google" id="ProtNLM"/>
    </source>
</evidence>
<gene>
    <name evidence="1" type="ORF">Tco_0724963</name>
</gene>
<reference evidence="1" key="1">
    <citation type="journal article" date="2022" name="Int. J. Mol. Sci.">
        <title>Draft Genome of Tanacetum Coccineum: Genomic Comparison of Closely Related Tanacetum-Family Plants.</title>
        <authorList>
            <person name="Yamashiro T."/>
            <person name="Shiraishi A."/>
            <person name="Nakayama K."/>
            <person name="Satake H."/>
        </authorList>
    </citation>
    <scope>NUCLEOTIDE SEQUENCE</scope>
</reference>
<evidence type="ECO:0000313" key="2">
    <source>
        <dbReference type="Proteomes" id="UP001151760"/>
    </source>
</evidence>
<organism evidence="1 2">
    <name type="scientific">Tanacetum coccineum</name>
    <dbReference type="NCBI Taxonomy" id="301880"/>
    <lineage>
        <taxon>Eukaryota</taxon>
        <taxon>Viridiplantae</taxon>
        <taxon>Streptophyta</taxon>
        <taxon>Embryophyta</taxon>
        <taxon>Tracheophyta</taxon>
        <taxon>Spermatophyta</taxon>
        <taxon>Magnoliopsida</taxon>
        <taxon>eudicotyledons</taxon>
        <taxon>Gunneridae</taxon>
        <taxon>Pentapetalae</taxon>
        <taxon>asterids</taxon>
        <taxon>campanulids</taxon>
        <taxon>Asterales</taxon>
        <taxon>Asteraceae</taxon>
        <taxon>Asteroideae</taxon>
        <taxon>Anthemideae</taxon>
        <taxon>Anthemidinae</taxon>
        <taxon>Tanacetum</taxon>
    </lineage>
</organism>